<feature type="region of interest" description="Disordered" evidence="1">
    <location>
        <begin position="1"/>
        <end position="26"/>
    </location>
</feature>
<sequence length="101" mass="10821">MLDVLPSLVNPSKKKSSEVTSEAGLQGKPLTDIEAFKFAMQKSCSGSGSAEKEGKGRSNNTKRHDSIWKGEVEGMIMAATGRTQGFLGYRSKGIMLGYFSG</sequence>
<dbReference type="Gramene" id="Jr02_04380_p2">
    <property type="protein sequence ID" value="cds.Jr02_04380_p2"/>
    <property type="gene ID" value="Jr02_04380"/>
</dbReference>
<dbReference type="AlphaFoldDB" id="A0A833Y593"/>
<comment type="caution">
    <text evidence="2">The sequence shown here is derived from an EMBL/GenBank/DDBJ whole genome shotgun (WGS) entry which is preliminary data.</text>
</comment>
<proteinExistence type="predicted"/>
<gene>
    <name evidence="2" type="ORF">F2P56_003592</name>
</gene>
<organism evidence="2 3">
    <name type="scientific">Juglans regia</name>
    <name type="common">English walnut</name>
    <dbReference type="NCBI Taxonomy" id="51240"/>
    <lineage>
        <taxon>Eukaryota</taxon>
        <taxon>Viridiplantae</taxon>
        <taxon>Streptophyta</taxon>
        <taxon>Embryophyta</taxon>
        <taxon>Tracheophyta</taxon>
        <taxon>Spermatophyta</taxon>
        <taxon>Magnoliopsida</taxon>
        <taxon>eudicotyledons</taxon>
        <taxon>Gunneridae</taxon>
        <taxon>Pentapetalae</taxon>
        <taxon>rosids</taxon>
        <taxon>fabids</taxon>
        <taxon>Fagales</taxon>
        <taxon>Juglandaceae</taxon>
        <taxon>Juglans</taxon>
    </lineage>
</organism>
<name>A0A833Y593_JUGRE</name>
<dbReference type="EMBL" id="LIHL02000002">
    <property type="protein sequence ID" value="KAF5476902.1"/>
    <property type="molecule type" value="Genomic_DNA"/>
</dbReference>
<evidence type="ECO:0000256" key="1">
    <source>
        <dbReference type="SAM" id="MobiDB-lite"/>
    </source>
</evidence>
<evidence type="ECO:0000313" key="3">
    <source>
        <dbReference type="Proteomes" id="UP000619265"/>
    </source>
</evidence>
<accession>A0A833Y593</accession>
<reference evidence="2" key="2">
    <citation type="submission" date="2020-03" db="EMBL/GenBank/DDBJ databases">
        <title>Walnut 2.0.</title>
        <authorList>
            <person name="Marrano A."/>
            <person name="Britton M."/>
            <person name="Zimin A.V."/>
            <person name="Zaini P.A."/>
            <person name="Workman R."/>
            <person name="Puiu D."/>
            <person name="Bianco L."/>
            <person name="Allen B.J."/>
            <person name="Troggio M."/>
            <person name="Leslie C.A."/>
            <person name="Timp W."/>
            <person name="Dendekar A."/>
            <person name="Salzberg S.L."/>
            <person name="Neale D.B."/>
        </authorList>
    </citation>
    <scope>NUCLEOTIDE SEQUENCE</scope>
    <source>
        <tissue evidence="2">Leaves</tissue>
    </source>
</reference>
<feature type="region of interest" description="Disordered" evidence="1">
    <location>
        <begin position="44"/>
        <end position="66"/>
    </location>
</feature>
<evidence type="ECO:0000313" key="2">
    <source>
        <dbReference type="EMBL" id="KAF5476902.1"/>
    </source>
</evidence>
<dbReference type="Proteomes" id="UP000619265">
    <property type="component" value="Unassembled WGS sequence"/>
</dbReference>
<feature type="compositionally biased region" description="Basic and acidic residues" evidence="1">
    <location>
        <begin position="50"/>
        <end position="66"/>
    </location>
</feature>
<protein>
    <submittedName>
        <fullName evidence="2">Uncharacterized protein</fullName>
    </submittedName>
</protein>
<reference evidence="2" key="1">
    <citation type="submission" date="2015-10" db="EMBL/GenBank/DDBJ databases">
        <authorList>
            <person name="Martinez-Garcia P.J."/>
            <person name="Crepeau M.W."/>
            <person name="Puiu D."/>
            <person name="Gonzalez-Ibeas D."/>
            <person name="Whalen J."/>
            <person name="Stevens K."/>
            <person name="Paul R."/>
            <person name="Butterfield T."/>
            <person name="Britton M."/>
            <person name="Reagan R."/>
            <person name="Chakraborty S."/>
            <person name="Walawage S.L."/>
            <person name="Vasquez-Gross H.A."/>
            <person name="Cardeno C."/>
            <person name="Famula R."/>
            <person name="Pratt K."/>
            <person name="Kuruganti S."/>
            <person name="Aradhya M.K."/>
            <person name="Leslie C.A."/>
            <person name="Dandekar A.M."/>
            <person name="Salzberg S.L."/>
            <person name="Wegrzyn J.L."/>
            <person name="Langley C.H."/>
            <person name="Neale D.B."/>
        </authorList>
    </citation>
    <scope>NUCLEOTIDE SEQUENCE</scope>
    <source>
        <tissue evidence="2">Leaves</tissue>
    </source>
</reference>